<reference evidence="1" key="1">
    <citation type="journal article" date="2014" name="Front. Microbiol.">
        <title>High frequency of phylogenetically diverse reductive dehalogenase-homologous genes in deep subseafloor sedimentary metagenomes.</title>
        <authorList>
            <person name="Kawai M."/>
            <person name="Futagami T."/>
            <person name="Toyoda A."/>
            <person name="Takaki Y."/>
            <person name="Nishi S."/>
            <person name="Hori S."/>
            <person name="Arai W."/>
            <person name="Tsubouchi T."/>
            <person name="Morono Y."/>
            <person name="Uchiyama I."/>
            <person name="Ito T."/>
            <person name="Fujiyama A."/>
            <person name="Inagaki F."/>
            <person name="Takami H."/>
        </authorList>
    </citation>
    <scope>NUCLEOTIDE SEQUENCE</scope>
    <source>
        <strain evidence="1">Expedition CK06-06</strain>
    </source>
</reference>
<dbReference type="EMBL" id="BARW01002908">
    <property type="protein sequence ID" value="GAI61271.1"/>
    <property type="molecule type" value="Genomic_DNA"/>
</dbReference>
<evidence type="ECO:0000313" key="1">
    <source>
        <dbReference type="EMBL" id="GAI61271.1"/>
    </source>
</evidence>
<proteinExistence type="predicted"/>
<sequence length="83" mass="9483">MDKKDIEGGLNELLGLNIHWSSLPKEDLEDLVAFFGDDKRVIDTLGKEIIKERVGTRVDGLFKRARMYSGSERRGIFKEIMGK</sequence>
<dbReference type="AlphaFoldDB" id="X1R2G5"/>
<organism evidence="1">
    <name type="scientific">marine sediment metagenome</name>
    <dbReference type="NCBI Taxonomy" id="412755"/>
    <lineage>
        <taxon>unclassified sequences</taxon>
        <taxon>metagenomes</taxon>
        <taxon>ecological metagenomes</taxon>
    </lineage>
</organism>
<name>X1R2G5_9ZZZZ</name>
<accession>X1R2G5</accession>
<gene>
    <name evidence="1" type="ORF">S12H4_07766</name>
</gene>
<comment type="caution">
    <text evidence="1">The sequence shown here is derived from an EMBL/GenBank/DDBJ whole genome shotgun (WGS) entry which is preliminary data.</text>
</comment>
<protein>
    <submittedName>
        <fullName evidence="1">Uncharacterized protein</fullName>
    </submittedName>
</protein>